<keyword evidence="5" id="KW-1185">Reference proteome</keyword>
<dbReference type="CDD" id="cd03673">
    <property type="entry name" value="NUDIX_Ap6A_hydrolase"/>
    <property type="match status" value="1"/>
</dbReference>
<protein>
    <submittedName>
        <fullName evidence="4">NUDIX domain-containing protein</fullName>
    </submittedName>
</protein>
<feature type="domain" description="Nudix hydrolase" evidence="3">
    <location>
        <begin position="67"/>
        <end position="196"/>
    </location>
</feature>
<gene>
    <name evidence="4" type="ORF">RF683_04280</name>
</gene>
<dbReference type="InterPro" id="IPR020476">
    <property type="entry name" value="Nudix_hydrolase"/>
</dbReference>
<dbReference type="Pfam" id="PF00293">
    <property type="entry name" value="NUDIX"/>
    <property type="match status" value="1"/>
</dbReference>
<dbReference type="InterPro" id="IPR000086">
    <property type="entry name" value="NUDIX_hydrolase_dom"/>
</dbReference>
<accession>A0ABY9RBP4</accession>
<keyword evidence="1 2" id="KW-0378">Hydrolase</keyword>
<dbReference type="Proteomes" id="UP001180481">
    <property type="component" value="Chromosome"/>
</dbReference>
<comment type="similarity">
    <text evidence="2">Belongs to the Nudix hydrolase family.</text>
</comment>
<dbReference type="EMBL" id="CP133721">
    <property type="protein sequence ID" value="WMW78666.1"/>
    <property type="molecule type" value="Genomic_DNA"/>
</dbReference>
<proteinExistence type="inferred from homology"/>
<dbReference type="PRINTS" id="PR00502">
    <property type="entry name" value="NUDIXFAMILY"/>
</dbReference>
<name>A0ABY9RBP4_9FLAO</name>
<dbReference type="PANTHER" id="PTHR43736">
    <property type="entry name" value="ADP-RIBOSE PYROPHOSPHATASE"/>
    <property type="match status" value="1"/>
</dbReference>
<organism evidence="4 5">
    <name type="scientific">Flavobacterium nakdongensis</name>
    <dbReference type="NCBI Taxonomy" id="3073563"/>
    <lineage>
        <taxon>Bacteria</taxon>
        <taxon>Pseudomonadati</taxon>
        <taxon>Bacteroidota</taxon>
        <taxon>Flavobacteriia</taxon>
        <taxon>Flavobacteriales</taxon>
        <taxon>Flavobacteriaceae</taxon>
        <taxon>Flavobacterium</taxon>
    </lineage>
</organism>
<dbReference type="Gene3D" id="3.90.79.10">
    <property type="entry name" value="Nucleoside Triphosphate Pyrophosphohydrolase"/>
    <property type="match status" value="1"/>
</dbReference>
<sequence length="199" mass="23051">MYKVFVNDKPLFLTNKVEKETNFRIYLLETVNIRKVISELFLNKIDSALLYHPDEKLILKTLKSKMPVAKAGGGLVYNKKGEVLFIFRNGKWDLPKGGIEKNEEIEDTAIREVEEETGVKGLKIIDKLQKTYHIFKRNGRYKLKITYWFKMQTNFTGPTCPQEKEGISKAVWLKPSEIEAALGNSYENIKLLFESEKVV</sequence>
<reference evidence="4" key="1">
    <citation type="submission" date="2023-09" db="EMBL/GenBank/DDBJ databases">
        <title>Flavobacterium sp. 20NA77.7 isolated from freshwater.</title>
        <authorList>
            <person name="Le V."/>
            <person name="Ko S.-R."/>
            <person name="Ahn C.-Y."/>
            <person name="Oh H.-M."/>
        </authorList>
    </citation>
    <scope>NUCLEOTIDE SEQUENCE</scope>
    <source>
        <strain evidence="4">20NA77.7</strain>
    </source>
</reference>
<evidence type="ECO:0000259" key="3">
    <source>
        <dbReference type="PROSITE" id="PS51462"/>
    </source>
</evidence>
<dbReference type="RefSeq" id="WP_309532961.1">
    <property type="nucleotide sequence ID" value="NZ_CP133721.1"/>
</dbReference>
<dbReference type="PROSITE" id="PS00893">
    <property type="entry name" value="NUDIX_BOX"/>
    <property type="match status" value="1"/>
</dbReference>
<dbReference type="PANTHER" id="PTHR43736:SF1">
    <property type="entry name" value="DIHYDRONEOPTERIN TRIPHOSPHATE DIPHOSPHATASE"/>
    <property type="match status" value="1"/>
</dbReference>
<dbReference type="InterPro" id="IPR020084">
    <property type="entry name" value="NUDIX_hydrolase_CS"/>
</dbReference>
<dbReference type="SUPFAM" id="SSF55811">
    <property type="entry name" value="Nudix"/>
    <property type="match status" value="1"/>
</dbReference>
<evidence type="ECO:0000313" key="4">
    <source>
        <dbReference type="EMBL" id="WMW78666.1"/>
    </source>
</evidence>
<evidence type="ECO:0000256" key="1">
    <source>
        <dbReference type="ARBA" id="ARBA00022801"/>
    </source>
</evidence>
<dbReference type="PROSITE" id="PS51462">
    <property type="entry name" value="NUDIX"/>
    <property type="match status" value="1"/>
</dbReference>
<evidence type="ECO:0000256" key="2">
    <source>
        <dbReference type="RuleBase" id="RU003476"/>
    </source>
</evidence>
<evidence type="ECO:0000313" key="5">
    <source>
        <dbReference type="Proteomes" id="UP001180481"/>
    </source>
</evidence>
<dbReference type="InterPro" id="IPR015797">
    <property type="entry name" value="NUDIX_hydrolase-like_dom_sf"/>
</dbReference>